<evidence type="ECO:0000256" key="1">
    <source>
        <dbReference type="ARBA" id="ARBA00004496"/>
    </source>
</evidence>
<dbReference type="CDD" id="cd01992">
    <property type="entry name" value="TilS_N"/>
    <property type="match status" value="1"/>
</dbReference>
<gene>
    <name evidence="8 10" type="primary">tilS</name>
    <name evidence="10" type="ORF">KGQ91_07145</name>
</gene>
<protein>
    <recommendedName>
        <fullName evidence="8">tRNA(Ile)-lysidine synthase</fullName>
        <ecNumber evidence="8">6.3.4.19</ecNumber>
    </recommendedName>
    <alternativeName>
        <fullName evidence="8">tRNA(Ile)-2-lysyl-cytidine synthase</fullName>
    </alternativeName>
    <alternativeName>
        <fullName evidence="8">tRNA(Ile)-lysidine synthetase</fullName>
    </alternativeName>
</protein>
<dbReference type="SUPFAM" id="SSF82829">
    <property type="entry name" value="MesJ substrate recognition domain-like"/>
    <property type="match status" value="1"/>
</dbReference>
<dbReference type="InterPro" id="IPR014729">
    <property type="entry name" value="Rossmann-like_a/b/a_fold"/>
</dbReference>
<dbReference type="NCBIfam" id="TIGR02432">
    <property type="entry name" value="lysidine_TilS_N"/>
    <property type="match status" value="1"/>
</dbReference>
<dbReference type="SMART" id="SM00977">
    <property type="entry name" value="TilS_C"/>
    <property type="match status" value="1"/>
</dbReference>
<keyword evidence="6 8" id="KW-0067">ATP-binding</keyword>
<comment type="catalytic activity">
    <reaction evidence="7 8">
        <text>cytidine(34) in tRNA(Ile2) + L-lysine + ATP = lysidine(34) in tRNA(Ile2) + AMP + diphosphate + H(+)</text>
        <dbReference type="Rhea" id="RHEA:43744"/>
        <dbReference type="Rhea" id="RHEA-COMP:10625"/>
        <dbReference type="Rhea" id="RHEA-COMP:10670"/>
        <dbReference type="ChEBI" id="CHEBI:15378"/>
        <dbReference type="ChEBI" id="CHEBI:30616"/>
        <dbReference type="ChEBI" id="CHEBI:32551"/>
        <dbReference type="ChEBI" id="CHEBI:33019"/>
        <dbReference type="ChEBI" id="CHEBI:82748"/>
        <dbReference type="ChEBI" id="CHEBI:83665"/>
        <dbReference type="ChEBI" id="CHEBI:456215"/>
        <dbReference type="EC" id="6.3.4.19"/>
    </reaction>
</comment>
<feature type="binding site" evidence="8">
    <location>
        <begin position="33"/>
        <end position="38"/>
    </location>
    <ligand>
        <name>ATP</name>
        <dbReference type="ChEBI" id="CHEBI:30616"/>
    </ligand>
</feature>
<keyword evidence="3 8" id="KW-0436">Ligase</keyword>
<evidence type="ECO:0000256" key="4">
    <source>
        <dbReference type="ARBA" id="ARBA00022694"/>
    </source>
</evidence>
<evidence type="ECO:0000256" key="3">
    <source>
        <dbReference type="ARBA" id="ARBA00022598"/>
    </source>
</evidence>
<organism evidence="10 11">
    <name type="scientific">Modicisalibacter tunisiensis</name>
    <dbReference type="NCBI Taxonomy" id="390637"/>
    <lineage>
        <taxon>Bacteria</taxon>
        <taxon>Pseudomonadati</taxon>
        <taxon>Pseudomonadota</taxon>
        <taxon>Gammaproteobacteria</taxon>
        <taxon>Oceanospirillales</taxon>
        <taxon>Halomonadaceae</taxon>
        <taxon>Modicisalibacter</taxon>
    </lineage>
</organism>
<evidence type="ECO:0000313" key="10">
    <source>
        <dbReference type="EMBL" id="MBZ9567455.1"/>
    </source>
</evidence>
<dbReference type="InterPro" id="IPR015262">
    <property type="entry name" value="tRNA_Ile_lys_synt_subst-bd"/>
</dbReference>
<dbReference type="SUPFAM" id="SSF52402">
    <property type="entry name" value="Adenine nucleotide alpha hydrolases-like"/>
    <property type="match status" value="1"/>
</dbReference>
<keyword evidence="2 8" id="KW-0963">Cytoplasm</keyword>
<evidence type="ECO:0000256" key="8">
    <source>
        <dbReference type="HAMAP-Rule" id="MF_01161"/>
    </source>
</evidence>
<dbReference type="HAMAP" id="MF_01161">
    <property type="entry name" value="tRNA_Ile_lys_synt"/>
    <property type="match status" value="1"/>
</dbReference>
<evidence type="ECO:0000313" key="11">
    <source>
        <dbReference type="Proteomes" id="UP001319883"/>
    </source>
</evidence>
<dbReference type="InterPro" id="IPR011063">
    <property type="entry name" value="TilS/TtcA_N"/>
</dbReference>
<dbReference type="GO" id="GO:0032267">
    <property type="term" value="F:tRNA(Ile)-lysidine synthase activity"/>
    <property type="evidence" value="ECO:0007669"/>
    <property type="project" value="UniProtKB-EC"/>
</dbReference>
<dbReference type="SUPFAM" id="SSF56037">
    <property type="entry name" value="PheT/TilS domain"/>
    <property type="match status" value="1"/>
</dbReference>
<evidence type="ECO:0000256" key="6">
    <source>
        <dbReference type="ARBA" id="ARBA00022840"/>
    </source>
</evidence>
<evidence type="ECO:0000259" key="9">
    <source>
        <dbReference type="SMART" id="SM00977"/>
    </source>
</evidence>
<comment type="subcellular location">
    <subcellularLocation>
        <location evidence="1 8">Cytoplasm</location>
    </subcellularLocation>
</comment>
<feature type="domain" description="Lysidine-tRNA(Ile) synthetase C-terminal" evidence="9">
    <location>
        <begin position="367"/>
        <end position="433"/>
    </location>
</feature>
<comment type="function">
    <text evidence="8">Ligates lysine onto the cytidine present at position 34 of the AUA codon-specific tRNA(Ile) that contains the anticodon CAU, in an ATP-dependent manner. Cytidine is converted to lysidine, thus changing the amino acid specificity of the tRNA from methionine to isoleucine.</text>
</comment>
<evidence type="ECO:0000256" key="5">
    <source>
        <dbReference type="ARBA" id="ARBA00022741"/>
    </source>
</evidence>
<comment type="domain">
    <text evidence="8">The N-terminal region contains the highly conserved SGGXDS motif, predicted to be a P-loop motif involved in ATP binding.</text>
</comment>
<dbReference type="PANTHER" id="PTHR43033:SF1">
    <property type="entry name" value="TRNA(ILE)-LYSIDINE SYNTHASE-RELATED"/>
    <property type="match status" value="1"/>
</dbReference>
<dbReference type="EC" id="6.3.4.19" evidence="8"/>
<dbReference type="Pfam" id="PF09179">
    <property type="entry name" value="TilS"/>
    <property type="match status" value="1"/>
</dbReference>
<proteinExistence type="inferred from homology"/>
<accession>A0ABS7WXU8</accession>
<keyword evidence="11" id="KW-1185">Reference proteome</keyword>
<dbReference type="EMBL" id="JAGXFD010000001">
    <property type="protein sequence ID" value="MBZ9567455.1"/>
    <property type="molecule type" value="Genomic_DNA"/>
</dbReference>
<dbReference type="InterPro" id="IPR012795">
    <property type="entry name" value="tRNA_Ile_lys_synt_N"/>
</dbReference>
<dbReference type="Gene3D" id="3.40.50.620">
    <property type="entry name" value="HUPs"/>
    <property type="match status" value="1"/>
</dbReference>
<dbReference type="InterPro" id="IPR012796">
    <property type="entry name" value="Lysidine-tRNA-synth_C"/>
</dbReference>
<name>A0ABS7WXU8_9GAMM</name>
<evidence type="ECO:0000256" key="7">
    <source>
        <dbReference type="ARBA" id="ARBA00048539"/>
    </source>
</evidence>
<dbReference type="Pfam" id="PF11734">
    <property type="entry name" value="TilS_C"/>
    <property type="match status" value="1"/>
</dbReference>
<comment type="caution">
    <text evidence="10">The sequence shown here is derived from an EMBL/GenBank/DDBJ whole genome shotgun (WGS) entry which is preliminary data.</text>
</comment>
<dbReference type="InterPro" id="IPR012094">
    <property type="entry name" value="tRNA_Ile_lys_synt"/>
</dbReference>
<dbReference type="Gene3D" id="1.20.59.20">
    <property type="match status" value="1"/>
</dbReference>
<dbReference type="Pfam" id="PF01171">
    <property type="entry name" value="ATP_bind_3"/>
    <property type="match status" value="1"/>
</dbReference>
<sequence length="436" mass="47494">MGRQHKGRMSLQAVIDDALAETPPGRVVWVALSGGLDSCLLLALVADAARRHPRPIHALHVDHGLQSAAADFVRHCRWSCSRHGIPLFVESVAVESVGRGLEAAAREARYAAFAKRVAPGETLWLAQHADDQAETFLLAALRGSGVRGLAAMPETRDWRDRRLARPLLGVSRERLAAAAAERGLSWCDDPTNLDISLDRNYLRHRVLPVLAVRWPGAARSLGEAARHAGEADALLADLAAIDLAAAGNDPARLDVAALVGLSRPRQRLLVRHACRCLELPTPPAARLESLLGQLAARDDAEVHVSWPGGEGRRWRGQLHLQRPAEPLPAGWRAVWDGRPGRVVPESPGPAVAVAWSLTRETGEDAVLTLTARRGGERLRAAGRGRRDVKRLLQEAGVPPWRREHQLLAWHGEVLVAVLGVAVAEGWRQIPRAWNRD</sequence>
<dbReference type="NCBIfam" id="TIGR02433">
    <property type="entry name" value="lysidine_TilS_C"/>
    <property type="match status" value="1"/>
</dbReference>
<keyword evidence="5 8" id="KW-0547">Nucleotide-binding</keyword>
<dbReference type="PANTHER" id="PTHR43033">
    <property type="entry name" value="TRNA(ILE)-LYSIDINE SYNTHASE-RELATED"/>
    <property type="match status" value="1"/>
</dbReference>
<keyword evidence="4 8" id="KW-0819">tRNA processing</keyword>
<comment type="similarity">
    <text evidence="8">Belongs to the tRNA(Ile)-lysidine synthase family.</text>
</comment>
<evidence type="ECO:0000256" key="2">
    <source>
        <dbReference type="ARBA" id="ARBA00022490"/>
    </source>
</evidence>
<dbReference type="Proteomes" id="UP001319883">
    <property type="component" value="Unassembled WGS sequence"/>
</dbReference>
<reference evidence="10 11" key="1">
    <citation type="submission" date="2021-05" db="EMBL/GenBank/DDBJ databases">
        <title>Petroleum and Energy Research Collection (APPE): ex situ preservation of microbial diversity associated with the oil industry and exploitation of its biotechnological potential.</title>
        <authorList>
            <person name="Paixao C.T.M."/>
            <person name="Gomes M.B."/>
            <person name="Oliveira V.M."/>
        </authorList>
    </citation>
    <scope>NUCLEOTIDE SEQUENCE [LARGE SCALE GENOMIC DNA]</scope>
    <source>
        <strain evidence="10 11">LIT2</strain>
    </source>
</reference>